<dbReference type="Proteomes" id="UP001207654">
    <property type="component" value="Unassembled WGS sequence"/>
</dbReference>
<comment type="caution">
    <text evidence="2">The sequence shown here is derived from an EMBL/GenBank/DDBJ whole genome shotgun (WGS) entry which is preliminary data.</text>
</comment>
<proteinExistence type="predicted"/>
<dbReference type="Pfam" id="PF03415">
    <property type="entry name" value="Peptidase_C11"/>
    <property type="match status" value="1"/>
</dbReference>
<dbReference type="RefSeq" id="WP_267537885.1">
    <property type="nucleotide sequence ID" value="NZ_JAPNKA010000001.1"/>
</dbReference>
<dbReference type="EMBL" id="JAPNKA010000001">
    <property type="protein sequence ID" value="MCY1079149.1"/>
    <property type="molecule type" value="Genomic_DNA"/>
</dbReference>
<dbReference type="PANTHER" id="PTHR37835">
    <property type="entry name" value="ALPHA-CLOSTRIPAIN"/>
    <property type="match status" value="1"/>
</dbReference>
<keyword evidence="3" id="KW-1185">Reference proteome</keyword>
<feature type="region of interest" description="Disordered" evidence="1">
    <location>
        <begin position="426"/>
        <end position="481"/>
    </location>
</feature>
<dbReference type="InterPro" id="IPR005077">
    <property type="entry name" value="Peptidase_C11"/>
</dbReference>
<reference evidence="2 3" key="1">
    <citation type="submission" date="2022-11" db="EMBL/GenBank/DDBJ databases">
        <title>Minimal conservation of predation-associated metabolite biosynthetic gene clusters underscores biosynthetic potential of Myxococcota including descriptions for ten novel species: Archangium lansinium sp. nov., Myxococcus landrumus sp. nov., Nannocystis bai.</title>
        <authorList>
            <person name="Ahearne A."/>
            <person name="Stevens C."/>
            <person name="Phillips K."/>
        </authorList>
    </citation>
    <scope>NUCLEOTIDE SEQUENCE [LARGE SCALE GENOMIC DNA]</scope>
    <source>
        <strain evidence="2 3">MIWBW</strain>
    </source>
</reference>
<gene>
    <name evidence="2" type="ORF">OV287_32275</name>
</gene>
<accession>A0ABT4AE02</accession>
<dbReference type="Gene3D" id="3.40.50.11970">
    <property type="match status" value="1"/>
</dbReference>
<organism evidence="2 3">
    <name type="scientific">Archangium lansingense</name>
    <dbReference type="NCBI Taxonomy" id="2995310"/>
    <lineage>
        <taxon>Bacteria</taxon>
        <taxon>Pseudomonadati</taxon>
        <taxon>Myxococcota</taxon>
        <taxon>Myxococcia</taxon>
        <taxon>Myxococcales</taxon>
        <taxon>Cystobacterineae</taxon>
        <taxon>Archangiaceae</taxon>
        <taxon>Archangium</taxon>
    </lineage>
</organism>
<sequence>MNEWPIRILVYGAGDAINGAGALDTQIHAQISGLLQVVTNPYVAAVAQLDAANGPAWRLVLDPSGRHQPTQVEEFNTGDPDTLLRFVEWGMHLIPARRTILVLSGHGVAWEDEMARKVLGTATRFASPVQPTQKGVRHHARRLFGHNINMVGSMTRALLIDGNSRDFLSNAELASACDRIASQLPEGKIDVLVFDACLMSSWELLQELSNSVMTVVASVDELSAAGVDLARPAQALTQAQGQMDAPRIAATIASTFTPQTVFDSCAAIDLSKQEWTLALNHFHNFATRLHAWISSAPGNKEAMRNALRVAASSLVKFKSGGLADASALAQAVGAMPGVPPECVQSINAAVAAAGACVMGKKVGRNYQRAMGLSLFAPDSDTVYNTNRPDYLRLQFPNVTGWGSVLDAVYGRENVFTRFLQPAIPPTRGVEGVSAPPSAPQPTMGGAAQPPTSQPTMGGAAPPSASQPMMGGAVPPSAPQPEEAAPMTEFFVAVRGIELDPDMREGIEEAIRSVVLRVLGNAELGGDLHISSLKKFAKTQGIELPQDGVTGIVVQAGEDQKLH</sequence>
<protein>
    <submittedName>
        <fullName evidence="2">Clostripain-related cysteine peptidase</fullName>
    </submittedName>
</protein>
<evidence type="ECO:0000313" key="3">
    <source>
        <dbReference type="Proteomes" id="UP001207654"/>
    </source>
</evidence>
<evidence type="ECO:0000313" key="2">
    <source>
        <dbReference type="EMBL" id="MCY1079149.1"/>
    </source>
</evidence>
<evidence type="ECO:0000256" key="1">
    <source>
        <dbReference type="SAM" id="MobiDB-lite"/>
    </source>
</evidence>
<dbReference type="PANTHER" id="PTHR37835:SF1">
    <property type="entry name" value="ALPHA-CLOSTRIPAIN"/>
    <property type="match status" value="1"/>
</dbReference>
<name>A0ABT4AE02_9BACT</name>